<dbReference type="KEGG" id="syw:SYNW2100"/>
<dbReference type="EMBL" id="BX569694">
    <property type="protein sequence ID" value="CAE08615.1"/>
    <property type="molecule type" value="Genomic_DNA"/>
</dbReference>
<evidence type="ECO:0000313" key="2">
    <source>
        <dbReference type="Proteomes" id="UP000001422"/>
    </source>
</evidence>
<organism evidence="1 2">
    <name type="scientific">Parasynechococcus marenigrum (strain WH8102)</name>
    <dbReference type="NCBI Taxonomy" id="84588"/>
    <lineage>
        <taxon>Bacteria</taxon>
        <taxon>Bacillati</taxon>
        <taxon>Cyanobacteriota</taxon>
        <taxon>Cyanophyceae</taxon>
        <taxon>Synechococcales</taxon>
        <taxon>Prochlorococcaceae</taxon>
        <taxon>Parasynechococcus</taxon>
        <taxon>Parasynechococcus marenigrum</taxon>
    </lineage>
</organism>
<protein>
    <submittedName>
        <fullName evidence="1">Uncharacterized protein</fullName>
    </submittedName>
</protein>
<reference evidence="1 2" key="1">
    <citation type="journal article" date="2003" name="Nature">
        <title>The genome of a motile marine Synechococcus.</title>
        <authorList>
            <person name="Palenik B."/>
            <person name="Brahamsha B."/>
            <person name="Larimer F."/>
            <person name="Land M."/>
            <person name="Hauser L."/>
            <person name="Chain P."/>
            <person name="Lamerdin J."/>
            <person name="Regala W."/>
            <person name="Allen E.A."/>
            <person name="McCarren J."/>
            <person name="Paulsen I."/>
            <person name="Dufresne A."/>
            <person name="Partensky F."/>
            <person name="Webb E."/>
            <person name="Waterbury J."/>
        </authorList>
    </citation>
    <scope>NUCLEOTIDE SEQUENCE [LARGE SCALE GENOMIC DNA]</scope>
    <source>
        <strain evidence="1 2">WH8102</strain>
    </source>
</reference>
<keyword evidence="2" id="KW-1185">Reference proteome</keyword>
<evidence type="ECO:0000313" key="1">
    <source>
        <dbReference type="EMBL" id="CAE08615.1"/>
    </source>
</evidence>
<proteinExistence type="predicted"/>
<accession>Q7U4G8</accession>
<dbReference type="AlphaFoldDB" id="Q7U4G8"/>
<sequence length="80" mass="9636">MNHFSDQRHWAPTQFNQYQQWAEIHPTDPNMYRTFFLQRDHLAKKVRIRGETNWVYGEVPSTIRVAHPMHLAKIRSGTLF</sequence>
<gene>
    <name evidence="1" type="ordered locus">SYNW2100</name>
</gene>
<dbReference type="Proteomes" id="UP000001422">
    <property type="component" value="Chromosome"/>
</dbReference>
<dbReference type="HOGENOM" id="CLU_2588507_0_0_3"/>
<name>Q7U4G8_PARMW</name>